<evidence type="ECO:0000256" key="1">
    <source>
        <dbReference type="SAM" id="Phobius"/>
    </source>
</evidence>
<keyword evidence="1" id="KW-0472">Membrane</keyword>
<feature type="transmembrane region" description="Helical" evidence="1">
    <location>
        <begin position="41"/>
        <end position="63"/>
    </location>
</feature>
<sequence>MTIHDELKSERFAELEALFRLAETSTENLDKLEAELDRRRVLGIISLLVGYVLIAVAFAALYLVQKSSTAQEGHLFYYVAAGTSMALGIYLSYTAFQFVRRRAALAKEKRVEIDIQKRLFVLIDEQMHRAIAYGAMSPVTRATYEIRARRMWRADEIGFSGWFAETRSSSS</sequence>
<name>A0ABV6RRD0_9GAMM</name>
<proteinExistence type="predicted"/>
<keyword evidence="1" id="KW-0812">Transmembrane</keyword>
<accession>A0ABV6RRD0</accession>
<protein>
    <recommendedName>
        <fullName evidence="4">Transmembrane protein</fullName>
    </recommendedName>
</protein>
<evidence type="ECO:0000313" key="3">
    <source>
        <dbReference type="Proteomes" id="UP001589896"/>
    </source>
</evidence>
<evidence type="ECO:0008006" key="4">
    <source>
        <dbReference type="Google" id="ProtNLM"/>
    </source>
</evidence>
<keyword evidence="1" id="KW-1133">Transmembrane helix</keyword>
<feature type="transmembrane region" description="Helical" evidence="1">
    <location>
        <begin position="75"/>
        <end position="99"/>
    </location>
</feature>
<comment type="caution">
    <text evidence="2">The sequence shown here is derived from an EMBL/GenBank/DDBJ whole genome shotgun (WGS) entry which is preliminary data.</text>
</comment>
<reference evidence="2 3" key="1">
    <citation type="submission" date="2024-09" db="EMBL/GenBank/DDBJ databases">
        <authorList>
            <person name="Sun Q."/>
            <person name="Mori K."/>
        </authorList>
    </citation>
    <scope>NUCLEOTIDE SEQUENCE [LARGE SCALE GENOMIC DNA]</scope>
    <source>
        <strain evidence="2 3">KCTC 23076</strain>
    </source>
</reference>
<dbReference type="Proteomes" id="UP001589896">
    <property type="component" value="Unassembled WGS sequence"/>
</dbReference>
<evidence type="ECO:0000313" key="2">
    <source>
        <dbReference type="EMBL" id="MFC0679535.1"/>
    </source>
</evidence>
<dbReference type="RefSeq" id="WP_386670420.1">
    <property type="nucleotide sequence ID" value="NZ_JBHLTG010000004.1"/>
</dbReference>
<organism evidence="2 3">
    <name type="scientific">Lysobacter korlensis</name>
    <dbReference type="NCBI Taxonomy" id="553636"/>
    <lineage>
        <taxon>Bacteria</taxon>
        <taxon>Pseudomonadati</taxon>
        <taxon>Pseudomonadota</taxon>
        <taxon>Gammaproteobacteria</taxon>
        <taxon>Lysobacterales</taxon>
        <taxon>Lysobacteraceae</taxon>
        <taxon>Lysobacter</taxon>
    </lineage>
</organism>
<gene>
    <name evidence="2" type="ORF">ACFFGH_16985</name>
</gene>
<dbReference type="EMBL" id="JBHLTG010000004">
    <property type="protein sequence ID" value="MFC0679535.1"/>
    <property type="molecule type" value="Genomic_DNA"/>
</dbReference>
<keyword evidence="3" id="KW-1185">Reference proteome</keyword>